<dbReference type="AlphaFoldDB" id="A0A7U3ZN57"/>
<evidence type="ECO:0000313" key="1">
    <source>
        <dbReference type="EMBL" id="AEI50301.1"/>
    </source>
</evidence>
<name>A0A7U3ZN57_RUNSL</name>
<accession>A0A7U3ZN57</accession>
<protein>
    <submittedName>
        <fullName evidence="1">Uncharacterized protein</fullName>
    </submittedName>
</protein>
<keyword evidence="2" id="KW-1185">Reference proteome</keyword>
<dbReference type="KEGG" id="rsi:Runsl_3948"/>
<dbReference type="Proteomes" id="UP000000493">
    <property type="component" value="Chromosome"/>
</dbReference>
<reference evidence="1 2" key="2">
    <citation type="journal article" date="2012" name="Stand. Genomic Sci.">
        <title>Complete genome sequence of the aquatic bacterium Runella slithyformis type strain (LSU 4(T)).</title>
        <authorList>
            <person name="Copeland A."/>
            <person name="Zhang X."/>
            <person name="Misra M."/>
            <person name="Lapidus A."/>
            <person name="Nolan M."/>
            <person name="Lucas S."/>
            <person name="Deshpande S."/>
            <person name="Cheng J.F."/>
            <person name="Tapia R."/>
            <person name="Goodwin L.A."/>
            <person name="Pitluck S."/>
            <person name="Liolios K."/>
            <person name="Pagani I."/>
            <person name="Ivanova N."/>
            <person name="Mikhailova N."/>
            <person name="Pati A."/>
            <person name="Chen A."/>
            <person name="Palaniappan K."/>
            <person name="Land M."/>
            <person name="Hauser L."/>
            <person name="Pan C."/>
            <person name="Jeffries C.D."/>
            <person name="Detter J.C."/>
            <person name="Brambilla E.M."/>
            <person name="Rohde M."/>
            <person name="Djao O.D."/>
            <person name="Goker M."/>
            <person name="Sikorski J."/>
            <person name="Tindall B.J."/>
            <person name="Woyke T."/>
            <person name="Bristow J."/>
            <person name="Eisen J.A."/>
            <person name="Markowitz V."/>
            <person name="Hugenholtz P."/>
            <person name="Kyrpides N.C."/>
            <person name="Klenk H.P."/>
            <person name="Mavromatis K."/>
        </authorList>
    </citation>
    <scope>NUCLEOTIDE SEQUENCE [LARGE SCALE GENOMIC DNA]</scope>
    <source>
        <strain evidence="2">ATCC 29530 / DSM 19594 / LMG 11500 / NCIMB 11436 / LSU 4</strain>
    </source>
</reference>
<proteinExistence type="predicted"/>
<sequence length="32" mass="3779">MKGLETIHILIVPSGYKKQLVLYYFVLDVIQR</sequence>
<reference evidence="2" key="1">
    <citation type="submission" date="2011-06" db="EMBL/GenBank/DDBJ databases">
        <title>The complete genome of chromosome of Runella slithyformis DSM 19594.</title>
        <authorList>
            <consortium name="US DOE Joint Genome Institute (JGI-PGF)"/>
            <person name="Lucas S."/>
            <person name="Han J."/>
            <person name="Lapidus A."/>
            <person name="Bruce D."/>
            <person name="Goodwin L."/>
            <person name="Pitluck S."/>
            <person name="Peters L."/>
            <person name="Kyrpides N."/>
            <person name="Mavromatis K."/>
            <person name="Ivanova N."/>
            <person name="Ovchinnikova G."/>
            <person name="Zhang X."/>
            <person name="Misra M."/>
            <person name="Detter J.C."/>
            <person name="Tapia R."/>
            <person name="Han C."/>
            <person name="Land M."/>
            <person name="Hauser L."/>
            <person name="Markowitz V."/>
            <person name="Cheng J.-F."/>
            <person name="Hugenholtz P."/>
            <person name="Woyke T."/>
            <person name="Wu D."/>
            <person name="Tindall B."/>
            <person name="Faehrich R."/>
            <person name="Brambilla E."/>
            <person name="Klenk H.-P."/>
            <person name="Eisen J.A."/>
        </authorList>
    </citation>
    <scope>NUCLEOTIDE SEQUENCE [LARGE SCALE GENOMIC DNA]</scope>
    <source>
        <strain evidence="2">ATCC 29530 / DSM 19594 / LMG 11500 / NCIMB 11436 / LSU 4</strain>
    </source>
</reference>
<gene>
    <name evidence="1" type="ordered locus">Runsl_3948</name>
</gene>
<organism evidence="1 2">
    <name type="scientific">Runella slithyformis (strain ATCC 29530 / DSM 19594 / LMG 11500 / NCIMB 11436 / LSU 4)</name>
    <dbReference type="NCBI Taxonomy" id="761193"/>
    <lineage>
        <taxon>Bacteria</taxon>
        <taxon>Pseudomonadati</taxon>
        <taxon>Bacteroidota</taxon>
        <taxon>Cytophagia</taxon>
        <taxon>Cytophagales</taxon>
        <taxon>Spirosomataceae</taxon>
        <taxon>Runella</taxon>
    </lineage>
</organism>
<evidence type="ECO:0000313" key="2">
    <source>
        <dbReference type="Proteomes" id="UP000000493"/>
    </source>
</evidence>
<dbReference type="EMBL" id="CP002859">
    <property type="protein sequence ID" value="AEI50301.1"/>
    <property type="molecule type" value="Genomic_DNA"/>
</dbReference>